<evidence type="ECO:0000313" key="1">
    <source>
        <dbReference type="EMBL" id="TFY76536.1"/>
    </source>
</evidence>
<accession>A0A4Y9ZNT9</accession>
<dbReference type="OrthoDB" id="3181669at2759"/>
<sequence>MNYQLFVLRCAPSELAAMLSPRSPVSQPRFSSASSSAMLRCNGLNYINDVRLAGSKSHMSVDIGAIQPYSSQVSGVTSCFTLGPRCAEAMLARSAATPISMSFFCPALERSSSFSSLISEHLHHTRDLQVMGTGTANVRPFVYGLPSPSAVLEGLDISLIDTPGEEEGDNFELPGVITGSRLPSLRRVTLDGFWMPWSAPILGGLTHLHIQLHKPRRHALDAYLNASHEELFSVLKTLRALESLILINCLPSGHWADRNDEVLRLPRLEMLQLQGPSAACFGIAKRLRIRSRCQMQLRCTDDTDVAEILPFLSALTSGGADLSPWHTLLLTHDIDTGFRLQMWRLCNAPRTDDESEDEFELEPLDVDLAISSCSPGQSYGPLQRLCRVLPLETIRTIHVSIDTFGYNVPARDWIDMLWQCSETTRVWVRNRQAISFCEALSMTTDTHPRPLAELDLDVRMPGEPFLWNLETLKLSNVDLGMQGYMRGY</sequence>
<proteinExistence type="predicted"/>
<evidence type="ECO:0008006" key="3">
    <source>
        <dbReference type="Google" id="ProtNLM"/>
    </source>
</evidence>
<dbReference type="Proteomes" id="UP000298061">
    <property type="component" value="Unassembled WGS sequence"/>
</dbReference>
<protein>
    <recommendedName>
        <fullName evidence="3">F-box domain-containing protein</fullName>
    </recommendedName>
</protein>
<gene>
    <name evidence="1" type="ORF">EWM64_g7479</name>
</gene>
<dbReference type="AlphaFoldDB" id="A0A4Y9ZNT9"/>
<name>A0A4Y9ZNT9_9AGAM</name>
<keyword evidence="2" id="KW-1185">Reference proteome</keyword>
<organism evidence="1 2">
    <name type="scientific">Hericium alpestre</name>
    <dbReference type="NCBI Taxonomy" id="135208"/>
    <lineage>
        <taxon>Eukaryota</taxon>
        <taxon>Fungi</taxon>
        <taxon>Dikarya</taxon>
        <taxon>Basidiomycota</taxon>
        <taxon>Agaricomycotina</taxon>
        <taxon>Agaricomycetes</taxon>
        <taxon>Russulales</taxon>
        <taxon>Hericiaceae</taxon>
        <taxon>Hericium</taxon>
    </lineage>
</organism>
<comment type="caution">
    <text evidence="1">The sequence shown here is derived from an EMBL/GenBank/DDBJ whole genome shotgun (WGS) entry which is preliminary data.</text>
</comment>
<evidence type="ECO:0000313" key="2">
    <source>
        <dbReference type="Proteomes" id="UP000298061"/>
    </source>
</evidence>
<reference evidence="1 2" key="1">
    <citation type="submission" date="2019-02" db="EMBL/GenBank/DDBJ databases">
        <title>Genome sequencing of the rare red list fungi Hericium alpestre (H. flagellum).</title>
        <authorList>
            <person name="Buettner E."/>
            <person name="Kellner H."/>
        </authorList>
    </citation>
    <scope>NUCLEOTIDE SEQUENCE [LARGE SCALE GENOMIC DNA]</scope>
    <source>
        <strain evidence="1 2">DSM 108284</strain>
    </source>
</reference>
<dbReference type="EMBL" id="SFCI01001177">
    <property type="protein sequence ID" value="TFY76536.1"/>
    <property type="molecule type" value="Genomic_DNA"/>
</dbReference>